<dbReference type="InterPro" id="IPR058009">
    <property type="entry name" value="TTP_Phage_16"/>
</dbReference>
<dbReference type="AlphaFoldDB" id="A0A0W8IGK2"/>
<reference evidence="2" key="1">
    <citation type="submission" date="2015-12" db="EMBL/GenBank/DDBJ databases">
        <authorList>
            <person name="Nair G.R."/>
            <person name="Kaur G."/>
            <person name="Mayilraj S."/>
        </authorList>
    </citation>
    <scope>NUCLEOTIDE SEQUENCE [LARGE SCALE GENOMIC DNA]</scope>
    <source>
        <strain evidence="2">CD08_7</strain>
    </source>
</reference>
<evidence type="ECO:0000313" key="2">
    <source>
        <dbReference type="Proteomes" id="UP000054023"/>
    </source>
</evidence>
<protein>
    <submittedName>
        <fullName evidence="1">Uncharacterized protein</fullName>
    </submittedName>
</protein>
<name>A0A0W8IGK2_9MICC</name>
<proteinExistence type="predicted"/>
<dbReference type="Proteomes" id="UP000054023">
    <property type="component" value="Unassembled WGS sequence"/>
</dbReference>
<comment type="caution">
    <text evidence="1">The sequence shown here is derived from an EMBL/GenBank/DDBJ whole genome shotgun (WGS) entry which is preliminary data.</text>
</comment>
<evidence type="ECO:0000313" key="1">
    <source>
        <dbReference type="EMBL" id="KUG58982.1"/>
    </source>
</evidence>
<sequence>MIVPLIPTVPRTYADAHSKFTVLLGYTGDLDAISADVLNEGIDGSCRVTKEGTRYSATDSATETGDAALCDEGAPETLGNSNYEGRMETFRYFNVENPGAADPEADEIFQALKVKGTSAVIVIRETGKRYDLDWEAGDEYSAFRVEADNWQRQQNMTGYIKRTIPTPVQSAVLNGVVAETAGG</sequence>
<dbReference type="STRING" id="317018.AVL63_02875"/>
<dbReference type="EMBL" id="LQBM01000003">
    <property type="protein sequence ID" value="KUG58982.1"/>
    <property type="molecule type" value="Genomic_DNA"/>
</dbReference>
<organism evidence="1 2">
    <name type="scientific">Nesterenkonia jeotgali</name>
    <dbReference type="NCBI Taxonomy" id="317018"/>
    <lineage>
        <taxon>Bacteria</taxon>
        <taxon>Bacillati</taxon>
        <taxon>Actinomycetota</taxon>
        <taxon>Actinomycetes</taxon>
        <taxon>Micrococcales</taxon>
        <taxon>Micrococcaceae</taxon>
        <taxon>Nesterenkonia</taxon>
    </lineage>
</organism>
<gene>
    <name evidence="1" type="ORF">AVL63_02875</name>
</gene>
<accession>A0A0W8IGK2</accession>
<keyword evidence="2" id="KW-1185">Reference proteome</keyword>
<dbReference type="Pfam" id="PF25595">
    <property type="entry name" value="Phage_TTP_16"/>
    <property type="match status" value="1"/>
</dbReference>